<reference evidence="5 6" key="1">
    <citation type="submission" date="2019-03" db="EMBL/GenBank/DDBJ databases">
        <authorList>
            <person name="Gaulin E."/>
            <person name="Dumas B."/>
        </authorList>
    </citation>
    <scope>NUCLEOTIDE SEQUENCE [LARGE SCALE GENOMIC DNA]</scope>
    <source>
        <strain evidence="5">CBS 568.67</strain>
    </source>
</reference>
<dbReference type="AlphaFoldDB" id="A0A485K7U4"/>
<dbReference type="Proteomes" id="UP000332933">
    <property type="component" value="Unassembled WGS sequence"/>
</dbReference>
<feature type="chain" id="PRO_5036115913" evidence="3">
    <location>
        <begin position="29"/>
        <end position="350"/>
    </location>
</feature>
<proteinExistence type="predicted"/>
<evidence type="ECO:0000313" key="6">
    <source>
        <dbReference type="Proteomes" id="UP000332933"/>
    </source>
</evidence>
<feature type="signal peptide" evidence="3">
    <location>
        <begin position="1"/>
        <end position="28"/>
    </location>
</feature>
<evidence type="ECO:0000313" key="5">
    <source>
        <dbReference type="EMBL" id="VFT79447.1"/>
    </source>
</evidence>
<dbReference type="OrthoDB" id="75925at2759"/>
<feature type="region of interest" description="Disordered" evidence="1">
    <location>
        <begin position="242"/>
        <end position="288"/>
    </location>
</feature>
<dbReference type="EMBL" id="VJMH01000241">
    <property type="protein sequence ID" value="KAF0717536.1"/>
    <property type="molecule type" value="Genomic_DNA"/>
</dbReference>
<evidence type="ECO:0000256" key="2">
    <source>
        <dbReference type="SAM" id="Phobius"/>
    </source>
</evidence>
<reference evidence="4" key="2">
    <citation type="submission" date="2019-06" db="EMBL/GenBank/DDBJ databases">
        <title>Genomics analysis of Aphanomyces spp. identifies a new class of oomycete effector associated with host adaptation.</title>
        <authorList>
            <person name="Gaulin E."/>
        </authorList>
    </citation>
    <scope>NUCLEOTIDE SEQUENCE</scope>
    <source>
        <strain evidence="4">CBS 578.67</strain>
    </source>
</reference>
<evidence type="ECO:0000313" key="4">
    <source>
        <dbReference type="EMBL" id="KAF0717536.1"/>
    </source>
</evidence>
<dbReference type="EMBL" id="CAADRA010000241">
    <property type="protein sequence ID" value="VFT79447.1"/>
    <property type="molecule type" value="Genomic_DNA"/>
</dbReference>
<keyword evidence="2" id="KW-1133">Transmembrane helix</keyword>
<keyword evidence="2" id="KW-0472">Membrane</keyword>
<keyword evidence="2" id="KW-0812">Transmembrane</keyword>
<evidence type="ECO:0000256" key="3">
    <source>
        <dbReference type="SAM" id="SignalP"/>
    </source>
</evidence>
<protein>
    <submittedName>
        <fullName evidence="5">Aste57867_2244 protein</fullName>
    </submittedName>
</protein>
<sequence length="350" mass="38549">MADERGLLANLGLLSYALMQLAGQAVDATVISPCAEIISTSVVNPYVWSERIWDGLKSYAPQRARDISRLLSLAIANSLHVLNTEKSAEWARTTSRLQSNAFRALSTPQGNAAIQDSVATVAKATQALGTPEVRAALDQMTATLKSGIQMLSTPEVRGQQMMEDAGMWASQCTEVISSPETSIFLFEVATNLCHVFTNPTDDRTPAERIAHLEATMLKKMGVVGPLGEPEQVLEEDPADGIMSQAFEGDDDDEGASPDDAPQWHPDVTHPNLRRRHQRQQIDQAMRNSQRPLRVRARVFGRQLRQRRRPSSSEPSAMDQLACKALSLVVVAFVAVMLLLVVLAFFRWLFV</sequence>
<organism evidence="5 6">
    <name type="scientific">Aphanomyces stellatus</name>
    <dbReference type="NCBI Taxonomy" id="120398"/>
    <lineage>
        <taxon>Eukaryota</taxon>
        <taxon>Sar</taxon>
        <taxon>Stramenopiles</taxon>
        <taxon>Oomycota</taxon>
        <taxon>Saprolegniomycetes</taxon>
        <taxon>Saprolegniales</taxon>
        <taxon>Verrucalvaceae</taxon>
        <taxon>Aphanomyces</taxon>
    </lineage>
</organism>
<keyword evidence="3" id="KW-0732">Signal</keyword>
<feature type="transmembrane region" description="Helical" evidence="2">
    <location>
        <begin position="324"/>
        <end position="349"/>
    </location>
</feature>
<gene>
    <name evidence="5" type="primary">Aste57867_2244</name>
    <name evidence="4" type="ORF">As57867_002239</name>
    <name evidence="5" type="ORF">ASTE57867_2244</name>
</gene>
<accession>A0A485K7U4</accession>
<feature type="compositionally biased region" description="Acidic residues" evidence="1">
    <location>
        <begin position="247"/>
        <end position="256"/>
    </location>
</feature>
<evidence type="ECO:0000256" key="1">
    <source>
        <dbReference type="SAM" id="MobiDB-lite"/>
    </source>
</evidence>
<keyword evidence="6" id="KW-1185">Reference proteome</keyword>
<name>A0A485K7U4_9STRA</name>